<protein>
    <submittedName>
        <fullName evidence="2">ABC-type amino acid transport substrate-binding protein</fullName>
    </submittedName>
</protein>
<dbReference type="AlphaFoldDB" id="A0A1H4E0X8"/>
<proteinExistence type="predicted"/>
<feature type="signal peptide" evidence="1">
    <location>
        <begin position="1"/>
        <end position="30"/>
    </location>
</feature>
<evidence type="ECO:0000256" key="1">
    <source>
        <dbReference type="SAM" id="SignalP"/>
    </source>
</evidence>
<dbReference type="RefSeq" id="WP_091343439.1">
    <property type="nucleotide sequence ID" value="NZ_FNRM01000006.1"/>
</dbReference>
<dbReference type="Gene3D" id="3.40.190.10">
    <property type="entry name" value="Periplasmic binding protein-like II"/>
    <property type="match status" value="2"/>
</dbReference>
<dbReference type="Proteomes" id="UP000198773">
    <property type="component" value="Unassembled WGS sequence"/>
</dbReference>
<accession>A0A1H4E0X8</accession>
<feature type="chain" id="PRO_5011553107" evidence="1">
    <location>
        <begin position="31"/>
        <end position="265"/>
    </location>
</feature>
<evidence type="ECO:0000313" key="3">
    <source>
        <dbReference type="Proteomes" id="UP000198773"/>
    </source>
</evidence>
<evidence type="ECO:0000313" key="2">
    <source>
        <dbReference type="EMBL" id="SEA78671.1"/>
    </source>
</evidence>
<organism evidence="2 3">
    <name type="scientific">Alkalimonas amylolytica</name>
    <dbReference type="NCBI Taxonomy" id="152573"/>
    <lineage>
        <taxon>Bacteria</taxon>
        <taxon>Pseudomonadati</taxon>
        <taxon>Pseudomonadota</taxon>
        <taxon>Gammaproteobacteria</taxon>
        <taxon>Alkalimonas</taxon>
    </lineage>
</organism>
<dbReference type="OrthoDB" id="5765098at2"/>
<keyword evidence="1" id="KW-0732">Signal</keyword>
<dbReference type="SUPFAM" id="SSF53850">
    <property type="entry name" value="Periplasmic binding protein-like II"/>
    <property type="match status" value="1"/>
</dbReference>
<keyword evidence="3" id="KW-1185">Reference proteome</keyword>
<dbReference type="STRING" id="152573.SAMN04488051_106152"/>
<name>A0A1H4E0X8_ALKAM</name>
<reference evidence="2 3" key="1">
    <citation type="submission" date="2016-10" db="EMBL/GenBank/DDBJ databases">
        <authorList>
            <person name="de Groot N.N."/>
        </authorList>
    </citation>
    <scope>NUCLEOTIDE SEQUENCE [LARGE SCALE GENOMIC DNA]</scope>
    <source>
        <strain evidence="2 3">CGMCC 1.3430</strain>
    </source>
</reference>
<dbReference type="EMBL" id="FNRM01000006">
    <property type="protein sequence ID" value="SEA78671.1"/>
    <property type="molecule type" value="Genomic_DNA"/>
</dbReference>
<sequence length="265" mass="29916">MSTVTAVKKMLYCCLLLMCGHGLLFTASKADTRPTIPTGVIHVASDLWPGFTEPDGKGAYLHLLQLILPVDTELELHFTSFSRSILMAEQQQVLMVIGIGVKDSKQLLLSDLPFDVDEIAVLYLPDQLQLTENSKLSMLRLATQRGYNYELVMNLNNTSYEVDSIRTGVDMVRNQRVDAFLVEKTELQSTINAEDLAGLELRFLKGEPIYMGFANNVRGLELKRWWDYQYQILYRSGQLEPLYQQYPNFILPDLASAGSVLTPAK</sequence>
<gene>
    <name evidence="2" type="ORF">SAMN04488051_106152</name>
</gene>